<reference evidence="1 2" key="1">
    <citation type="journal article" date="2022" name="Plant J.">
        <title>Chromosome-level genome of Camellia lanceoleosa provides a valuable resource for understanding genome evolution and self-incompatibility.</title>
        <authorList>
            <person name="Gong W."/>
            <person name="Xiao S."/>
            <person name="Wang L."/>
            <person name="Liao Z."/>
            <person name="Chang Y."/>
            <person name="Mo W."/>
            <person name="Hu G."/>
            <person name="Li W."/>
            <person name="Zhao G."/>
            <person name="Zhu H."/>
            <person name="Hu X."/>
            <person name="Ji K."/>
            <person name="Xiang X."/>
            <person name="Song Q."/>
            <person name="Yuan D."/>
            <person name="Jin S."/>
            <person name="Zhang L."/>
        </authorList>
    </citation>
    <scope>NUCLEOTIDE SEQUENCE [LARGE SCALE GENOMIC DNA]</scope>
    <source>
        <strain evidence="1">SQ_2022a</strain>
    </source>
</reference>
<evidence type="ECO:0000313" key="2">
    <source>
        <dbReference type="Proteomes" id="UP001060215"/>
    </source>
</evidence>
<keyword evidence="2" id="KW-1185">Reference proteome</keyword>
<gene>
    <name evidence="1" type="ORF">LOK49_LG05G02241</name>
</gene>
<dbReference type="Proteomes" id="UP001060215">
    <property type="component" value="Chromosome 4"/>
</dbReference>
<sequence>MRGETRRPSLVWDGMRSPAVAMQTGMGLSKILILVGAGYTSTILVKNDKLSDILGEIQSLVKGMEKNGESSKSDSDVFDAIASQVAFVGNLFCLSVHHMLKLCDIEILLLSPDSSLV</sequence>
<proteinExistence type="predicted"/>
<comment type="caution">
    <text evidence="1">The sequence shown here is derived from an EMBL/GenBank/DDBJ whole genome shotgun (WGS) entry which is preliminary data.</text>
</comment>
<evidence type="ECO:0000313" key="1">
    <source>
        <dbReference type="EMBL" id="KAI8013674.1"/>
    </source>
</evidence>
<name>A0ACC0HLT7_9ERIC</name>
<accession>A0ACC0HLT7</accession>
<dbReference type="EMBL" id="CM045761">
    <property type="protein sequence ID" value="KAI8013674.1"/>
    <property type="molecule type" value="Genomic_DNA"/>
</dbReference>
<organism evidence="1 2">
    <name type="scientific">Camellia lanceoleosa</name>
    <dbReference type="NCBI Taxonomy" id="1840588"/>
    <lineage>
        <taxon>Eukaryota</taxon>
        <taxon>Viridiplantae</taxon>
        <taxon>Streptophyta</taxon>
        <taxon>Embryophyta</taxon>
        <taxon>Tracheophyta</taxon>
        <taxon>Spermatophyta</taxon>
        <taxon>Magnoliopsida</taxon>
        <taxon>eudicotyledons</taxon>
        <taxon>Gunneridae</taxon>
        <taxon>Pentapetalae</taxon>
        <taxon>asterids</taxon>
        <taxon>Ericales</taxon>
        <taxon>Theaceae</taxon>
        <taxon>Camellia</taxon>
    </lineage>
</organism>
<protein>
    <submittedName>
        <fullName evidence="1">Uncharacterized protein</fullName>
    </submittedName>
</protein>